<dbReference type="Pfam" id="PF23609">
    <property type="entry name" value="Beta-prop_EIPR1"/>
    <property type="match status" value="1"/>
</dbReference>
<dbReference type="InterPro" id="IPR036322">
    <property type="entry name" value="WD40_repeat_dom_sf"/>
</dbReference>
<name>A0A2T8II81_9POAL</name>
<dbReference type="InterPro" id="IPR059104">
    <property type="entry name" value="Beta-prop_EIPR1-like"/>
</dbReference>
<feature type="region of interest" description="Disordered" evidence="4">
    <location>
        <begin position="1"/>
        <end position="44"/>
    </location>
</feature>
<accession>A0A2T8II81</accession>
<feature type="compositionally biased region" description="Basic residues" evidence="4">
    <location>
        <begin position="1"/>
        <end position="16"/>
    </location>
</feature>
<feature type="compositionally biased region" description="Low complexity" evidence="4">
    <location>
        <begin position="21"/>
        <end position="40"/>
    </location>
</feature>
<dbReference type="SUPFAM" id="SSF50978">
    <property type="entry name" value="WD40 repeat-like"/>
    <property type="match status" value="1"/>
</dbReference>
<dbReference type="EMBL" id="CM008051">
    <property type="protein sequence ID" value="PVH37375.1"/>
    <property type="molecule type" value="Genomic_DNA"/>
</dbReference>
<dbReference type="GO" id="GO:0016567">
    <property type="term" value="P:protein ubiquitination"/>
    <property type="evidence" value="ECO:0007669"/>
    <property type="project" value="TreeGrafter"/>
</dbReference>
<sequence length="443" mass="49603">MPSRRCPSRHVHRRPVIRFLPRATSPSASSSSAVTPPAARKTPPVEYVFRPPKRKFYWPKGVWKAAGCLRSLPSPTPSERSAVGEGDPPKRARMQGGSSGIVYGGLKYQARCIADVRADAGSTTFLAGTLSLKEENEVHLIRLSPAESELVCDGLFYHPNEIWDLKSCPFDHRVFSTVYTSGEGYGAAVWKIPEQHGQSNSPQLEQLFELTGHTGKIRRVLWWPVGKHDKLISIDDRNIFLWNIDTSNKSAKVISQGSADMLPNLRGGAWDPHNHNSIAAISDSSLNLWDLRSMDKSTAIEHAHIRDVDYNPKKQNIIATAEDEFGIRLWDLRMLKHPLKDLPGHSHWTWTVRHNLEYDELLLSAGTDSTVNLWLAQVSSNDSGPDSPGSTKRQEESLLNSYTDYEDSIYGIAWSSHDPSLFASLSYDGRVVLESVKPYLQRK</sequence>
<evidence type="ECO:0000256" key="3">
    <source>
        <dbReference type="ARBA" id="ARBA00022737"/>
    </source>
</evidence>
<evidence type="ECO:0000256" key="4">
    <source>
        <dbReference type="SAM" id="MobiDB-lite"/>
    </source>
</evidence>
<dbReference type="Proteomes" id="UP000243499">
    <property type="component" value="Chromosome 6"/>
</dbReference>
<comment type="similarity">
    <text evidence="1">Belongs to the WD repeat EIPR1 family.</text>
</comment>
<dbReference type="FunFam" id="2.130.10.10:FF:000352">
    <property type="entry name" value="WD repeat-containing protein DWA2"/>
    <property type="match status" value="1"/>
</dbReference>
<dbReference type="Gene3D" id="2.130.10.10">
    <property type="entry name" value="YVTN repeat-like/Quinoprotein amine dehydrogenase"/>
    <property type="match status" value="1"/>
</dbReference>
<feature type="domain" description="EIPR1-like beta-propeller" evidence="5">
    <location>
        <begin position="98"/>
        <end position="374"/>
    </location>
</feature>
<dbReference type="EMBL" id="CM008051">
    <property type="protein sequence ID" value="PVH37374.1"/>
    <property type="molecule type" value="Genomic_DNA"/>
</dbReference>
<dbReference type="Pfam" id="PF00400">
    <property type="entry name" value="WD40"/>
    <property type="match status" value="1"/>
</dbReference>
<dbReference type="Gramene" id="PVH37374">
    <property type="protein sequence ID" value="PVH37374"/>
    <property type="gene ID" value="PAHAL_6G298500"/>
</dbReference>
<evidence type="ECO:0000256" key="1">
    <source>
        <dbReference type="ARBA" id="ARBA00005672"/>
    </source>
</evidence>
<reference evidence="6" key="1">
    <citation type="submission" date="2018-04" db="EMBL/GenBank/DDBJ databases">
        <title>WGS assembly of Panicum hallii.</title>
        <authorList>
            <person name="Lovell J."/>
            <person name="Jenkins J."/>
            <person name="Lowry D."/>
            <person name="Mamidi S."/>
            <person name="Sreedasyam A."/>
            <person name="Weng X."/>
            <person name="Barry K."/>
            <person name="Bonette J."/>
            <person name="Campitelli B."/>
            <person name="Daum C."/>
            <person name="Gordon S."/>
            <person name="Gould B."/>
            <person name="Lipzen A."/>
            <person name="Macqueen A."/>
            <person name="Palacio-Mejia J."/>
            <person name="Plott C."/>
            <person name="Shakirov E."/>
            <person name="Shu S."/>
            <person name="Yoshinaga Y."/>
            <person name="Zane M."/>
            <person name="Rokhsar D."/>
            <person name="Grimwood J."/>
            <person name="Schmutz J."/>
            <person name="Juenger T."/>
        </authorList>
    </citation>
    <scope>NUCLEOTIDE SEQUENCE [LARGE SCALE GENOMIC DNA]</scope>
    <source>
        <strain evidence="6">FIL2</strain>
    </source>
</reference>
<dbReference type="PANTHER" id="PTHR14205:SF15">
    <property type="entry name" value="EARP AND GARP COMPLEX-INTERACTING PROTEIN 1"/>
    <property type="match status" value="1"/>
</dbReference>
<dbReference type="AlphaFoldDB" id="A0A2T8II81"/>
<dbReference type="InterPro" id="IPR040323">
    <property type="entry name" value="EIPR1"/>
</dbReference>
<keyword evidence="3" id="KW-0677">Repeat</keyword>
<proteinExistence type="inferred from homology"/>
<evidence type="ECO:0000256" key="2">
    <source>
        <dbReference type="ARBA" id="ARBA00022574"/>
    </source>
</evidence>
<gene>
    <name evidence="6" type="ORF">PAHAL_6G298500</name>
</gene>
<evidence type="ECO:0000259" key="5">
    <source>
        <dbReference type="Pfam" id="PF23609"/>
    </source>
</evidence>
<dbReference type="PANTHER" id="PTHR14205">
    <property type="entry name" value="WD-REPEAT PROTEIN"/>
    <property type="match status" value="1"/>
</dbReference>
<protein>
    <recommendedName>
        <fullName evidence="5">EIPR1-like beta-propeller domain-containing protein</fullName>
    </recommendedName>
</protein>
<evidence type="ECO:0000313" key="6">
    <source>
        <dbReference type="EMBL" id="PVH37375.1"/>
    </source>
</evidence>
<keyword evidence="2" id="KW-0853">WD repeat</keyword>
<dbReference type="Gramene" id="PVH37375">
    <property type="protein sequence ID" value="PVH37375"/>
    <property type="gene ID" value="PAHAL_6G298500"/>
</dbReference>
<feature type="region of interest" description="Disordered" evidence="4">
    <location>
        <begin position="74"/>
        <end position="96"/>
    </location>
</feature>
<organism evidence="6">
    <name type="scientific">Panicum hallii</name>
    <dbReference type="NCBI Taxonomy" id="206008"/>
    <lineage>
        <taxon>Eukaryota</taxon>
        <taxon>Viridiplantae</taxon>
        <taxon>Streptophyta</taxon>
        <taxon>Embryophyta</taxon>
        <taxon>Tracheophyta</taxon>
        <taxon>Spermatophyta</taxon>
        <taxon>Magnoliopsida</taxon>
        <taxon>Liliopsida</taxon>
        <taxon>Poales</taxon>
        <taxon>Poaceae</taxon>
        <taxon>PACMAD clade</taxon>
        <taxon>Panicoideae</taxon>
        <taxon>Panicodae</taxon>
        <taxon>Paniceae</taxon>
        <taxon>Panicinae</taxon>
        <taxon>Panicum</taxon>
        <taxon>Panicum sect. Panicum</taxon>
    </lineage>
</organism>
<dbReference type="SMART" id="SM00320">
    <property type="entry name" value="WD40"/>
    <property type="match status" value="6"/>
</dbReference>
<dbReference type="InterPro" id="IPR015943">
    <property type="entry name" value="WD40/YVTN_repeat-like_dom_sf"/>
</dbReference>
<dbReference type="InterPro" id="IPR001680">
    <property type="entry name" value="WD40_rpt"/>
</dbReference>